<dbReference type="OrthoDB" id="275291at2"/>
<keyword evidence="2" id="KW-0732">Signal</keyword>
<evidence type="ECO:0000313" key="4">
    <source>
        <dbReference type="Proteomes" id="UP000238322"/>
    </source>
</evidence>
<feature type="region of interest" description="Disordered" evidence="1">
    <location>
        <begin position="94"/>
        <end position="113"/>
    </location>
</feature>
<evidence type="ECO:0008006" key="5">
    <source>
        <dbReference type="Google" id="ProtNLM"/>
    </source>
</evidence>
<proteinExistence type="predicted"/>
<feature type="chain" id="PRO_5015685254" description="Carboxypeptidase regulatory-like domain-containing protein" evidence="2">
    <location>
        <begin position="23"/>
        <end position="151"/>
    </location>
</feature>
<accession>A0A2S8G5Z0</accession>
<reference evidence="3 4" key="1">
    <citation type="submission" date="2018-02" db="EMBL/GenBank/DDBJ databases">
        <title>Comparative genomes isolates from brazilian mangrove.</title>
        <authorList>
            <person name="Araujo J.E."/>
            <person name="Taketani R.G."/>
            <person name="Silva M.C.P."/>
            <person name="Loureco M.V."/>
            <person name="Andreote F.D."/>
        </authorList>
    </citation>
    <scope>NUCLEOTIDE SEQUENCE [LARGE SCALE GENOMIC DNA]</scope>
    <source>
        <strain evidence="3 4">Hex-1 MGV</strain>
    </source>
</reference>
<comment type="caution">
    <text evidence="3">The sequence shown here is derived from an EMBL/GenBank/DDBJ whole genome shotgun (WGS) entry which is preliminary data.</text>
</comment>
<dbReference type="AlphaFoldDB" id="A0A2S8G5Z0"/>
<sequence length="151" mass="16234">MRRFVSLSLLVGTLLLSGCFSGSDSGPTGTVDGKLTNKGKILSSDTKVVFMHTSSGVAAFGSTLEDGAYKIDSYNDGNLPVGLYRVMIQPPASQLGAEDEEPSAEELLDNPNINKPKKTAAEFAFKYRQLSTSGLEYEVKEGENSFDIDLK</sequence>
<dbReference type="Proteomes" id="UP000238322">
    <property type="component" value="Unassembled WGS sequence"/>
</dbReference>
<evidence type="ECO:0000256" key="1">
    <source>
        <dbReference type="SAM" id="MobiDB-lite"/>
    </source>
</evidence>
<name>A0A2S8G5Z0_9BACT</name>
<feature type="signal peptide" evidence="2">
    <location>
        <begin position="1"/>
        <end position="22"/>
    </location>
</feature>
<gene>
    <name evidence="3" type="ORF">C5Y83_02945</name>
</gene>
<evidence type="ECO:0000313" key="3">
    <source>
        <dbReference type="EMBL" id="PQO39720.1"/>
    </source>
</evidence>
<evidence type="ECO:0000256" key="2">
    <source>
        <dbReference type="SAM" id="SignalP"/>
    </source>
</evidence>
<feature type="compositionally biased region" description="Acidic residues" evidence="1">
    <location>
        <begin position="97"/>
        <end position="108"/>
    </location>
</feature>
<organism evidence="3 4">
    <name type="scientific">Blastopirellula marina</name>
    <dbReference type="NCBI Taxonomy" id="124"/>
    <lineage>
        <taxon>Bacteria</taxon>
        <taxon>Pseudomonadati</taxon>
        <taxon>Planctomycetota</taxon>
        <taxon>Planctomycetia</taxon>
        <taxon>Pirellulales</taxon>
        <taxon>Pirellulaceae</taxon>
        <taxon>Blastopirellula</taxon>
    </lineage>
</organism>
<dbReference type="RefSeq" id="WP_105328157.1">
    <property type="nucleotide sequence ID" value="NZ_PUHY01000004.1"/>
</dbReference>
<dbReference type="EMBL" id="PUHY01000004">
    <property type="protein sequence ID" value="PQO39720.1"/>
    <property type="molecule type" value="Genomic_DNA"/>
</dbReference>
<dbReference type="PROSITE" id="PS51257">
    <property type="entry name" value="PROKAR_LIPOPROTEIN"/>
    <property type="match status" value="1"/>
</dbReference>
<protein>
    <recommendedName>
        <fullName evidence="5">Carboxypeptidase regulatory-like domain-containing protein</fullName>
    </recommendedName>
</protein>